<comment type="caution">
    <text evidence="1">The sequence shown here is derived from an EMBL/GenBank/DDBJ whole genome shotgun (WGS) entry which is preliminary data.</text>
</comment>
<dbReference type="Proteomes" id="UP000054011">
    <property type="component" value="Unassembled WGS sequence"/>
</dbReference>
<dbReference type="EMBL" id="LNSV01000052">
    <property type="protein sequence ID" value="KUH37216.1"/>
    <property type="molecule type" value="Genomic_DNA"/>
</dbReference>
<dbReference type="InterPro" id="IPR044859">
    <property type="entry name" value="Allene_oxi_cyc_Dirigent"/>
</dbReference>
<reference evidence="1 2" key="1">
    <citation type="submission" date="2015-11" db="EMBL/GenBank/DDBJ databases">
        <title>Genome-wide analysis reveals the secondary metabolome in Streptomyces kanasensis ZX01.</title>
        <authorList>
            <person name="Zhang G."/>
            <person name="Han L."/>
            <person name="Feng J."/>
            <person name="Zhang X."/>
        </authorList>
    </citation>
    <scope>NUCLEOTIDE SEQUENCE [LARGE SCALE GENOMIC DNA]</scope>
    <source>
        <strain evidence="1 2">ZX01</strain>
    </source>
</reference>
<name>A0A100Y3W0_9ACTN</name>
<dbReference type="Gene3D" id="2.40.480.10">
    <property type="entry name" value="Allene oxide cyclase-like"/>
    <property type="match status" value="1"/>
</dbReference>
<gene>
    <name evidence="1" type="ORF">ATE80_19490</name>
</gene>
<dbReference type="AlphaFoldDB" id="A0A100Y3W0"/>
<evidence type="ECO:0000313" key="2">
    <source>
        <dbReference type="Proteomes" id="UP000054011"/>
    </source>
</evidence>
<proteinExistence type="predicted"/>
<accession>A0A100Y3W0</accession>
<sequence length="199" mass="20894">MGRRLATRLTGDGHLPTGWVGRRARCPGPPREAGVGNMTRLVGRGLAAPLVAAALLTAPATAHATAPAPKEATRTIEWVAVLKSHTKPARVREGADWTTYAHLHLKARDGRPGKKIGDTTAHCAAILVNQRGHVTQCSRVLRTDAGHLSLTETMDRYGKGPHSAPAAVTGGTGAYADAEGEATVVLHGDIATFRIVLDD</sequence>
<protein>
    <submittedName>
        <fullName evidence="1">Uncharacterized protein</fullName>
    </submittedName>
</protein>
<organism evidence="1 2">
    <name type="scientific">Streptomyces kanasensis</name>
    <dbReference type="NCBI Taxonomy" id="936756"/>
    <lineage>
        <taxon>Bacteria</taxon>
        <taxon>Bacillati</taxon>
        <taxon>Actinomycetota</taxon>
        <taxon>Actinomycetes</taxon>
        <taxon>Kitasatosporales</taxon>
        <taxon>Streptomycetaceae</taxon>
        <taxon>Streptomyces</taxon>
    </lineage>
</organism>
<keyword evidence="2" id="KW-1185">Reference proteome</keyword>
<evidence type="ECO:0000313" key="1">
    <source>
        <dbReference type="EMBL" id="KUH37216.1"/>
    </source>
</evidence>